<evidence type="ECO:0000256" key="7">
    <source>
        <dbReference type="SAM" id="Phobius"/>
    </source>
</evidence>
<keyword evidence="3 7" id="KW-1133">Transmembrane helix</keyword>
<dbReference type="RefSeq" id="WP_188641528.1">
    <property type="nucleotide sequence ID" value="NZ_BMID01000001.1"/>
</dbReference>
<evidence type="ECO:0000256" key="5">
    <source>
        <dbReference type="ARBA" id="ARBA00023098"/>
    </source>
</evidence>
<sequence>MQAWAHHTYDLAHELLPVMAAFALLTVLVKRRAIIAAMRRSQRETMTNIGLVALNSVFLAPFIVLPKAWLEAQMGLFPGLANFWDVVPAAFAGVAAFLLAEFTIYWRHRLEHHRLWWPIHAVHHSDETITWFTLLRKHPLAKLLSAVVDHLPLLLIGLPLWAIALAAVIRSWWGFFIHADVPWTLGPLGKVLMSPAAHRLHHIDDLVLCGANYGNTLTLWDRLFGTYVDPQPYLNCATGVCGGSRGLVGELARPFVRDSHLAPENAETATA</sequence>
<name>A0ABQ1F860_9SPHN</name>
<protein>
    <recommendedName>
        <fullName evidence="8">Fatty acid hydroxylase domain-containing protein</fullName>
    </recommendedName>
</protein>
<dbReference type="InterPro" id="IPR006694">
    <property type="entry name" value="Fatty_acid_hydroxylase"/>
</dbReference>
<evidence type="ECO:0000256" key="6">
    <source>
        <dbReference type="ARBA" id="ARBA00023136"/>
    </source>
</evidence>
<dbReference type="PANTHER" id="PTHR21624:SF1">
    <property type="entry name" value="ALKYLGLYCEROL MONOOXYGENASE"/>
    <property type="match status" value="1"/>
</dbReference>
<dbReference type="Proteomes" id="UP000603317">
    <property type="component" value="Unassembled WGS sequence"/>
</dbReference>
<gene>
    <name evidence="9" type="ORF">GCM10010923_08620</name>
</gene>
<comment type="subcellular location">
    <subcellularLocation>
        <location evidence="1">Endomembrane system</location>
        <topology evidence="1">Multi-pass membrane protein</topology>
    </subcellularLocation>
</comment>
<keyword evidence="6 7" id="KW-0472">Membrane</keyword>
<accession>A0ABQ1F860</accession>
<keyword evidence="4" id="KW-0560">Oxidoreductase</keyword>
<evidence type="ECO:0000313" key="10">
    <source>
        <dbReference type="Proteomes" id="UP000603317"/>
    </source>
</evidence>
<dbReference type="Pfam" id="PF04116">
    <property type="entry name" value="FA_hydroxylase"/>
    <property type="match status" value="1"/>
</dbReference>
<proteinExistence type="predicted"/>
<feature type="domain" description="Fatty acid hydroxylase" evidence="8">
    <location>
        <begin position="94"/>
        <end position="226"/>
    </location>
</feature>
<keyword evidence="5" id="KW-0443">Lipid metabolism</keyword>
<keyword evidence="2 7" id="KW-0812">Transmembrane</keyword>
<evidence type="ECO:0000256" key="1">
    <source>
        <dbReference type="ARBA" id="ARBA00004127"/>
    </source>
</evidence>
<evidence type="ECO:0000259" key="8">
    <source>
        <dbReference type="Pfam" id="PF04116"/>
    </source>
</evidence>
<feature type="transmembrane region" description="Helical" evidence="7">
    <location>
        <begin position="151"/>
        <end position="173"/>
    </location>
</feature>
<evidence type="ECO:0000256" key="2">
    <source>
        <dbReference type="ARBA" id="ARBA00022692"/>
    </source>
</evidence>
<reference evidence="10" key="1">
    <citation type="journal article" date="2019" name="Int. J. Syst. Evol. Microbiol.">
        <title>The Global Catalogue of Microorganisms (GCM) 10K type strain sequencing project: providing services to taxonomists for standard genome sequencing and annotation.</title>
        <authorList>
            <consortium name="The Broad Institute Genomics Platform"/>
            <consortium name="The Broad Institute Genome Sequencing Center for Infectious Disease"/>
            <person name="Wu L."/>
            <person name="Ma J."/>
        </authorList>
    </citation>
    <scope>NUCLEOTIDE SEQUENCE [LARGE SCALE GENOMIC DNA]</scope>
    <source>
        <strain evidence="10">CGMCC 1.15297</strain>
    </source>
</reference>
<feature type="transmembrane region" description="Helical" evidence="7">
    <location>
        <begin position="12"/>
        <end position="29"/>
    </location>
</feature>
<organism evidence="9 10">
    <name type="scientific">Blastomonas marina</name>
    <dbReference type="NCBI Taxonomy" id="1867408"/>
    <lineage>
        <taxon>Bacteria</taxon>
        <taxon>Pseudomonadati</taxon>
        <taxon>Pseudomonadota</taxon>
        <taxon>Alphaproteobacteria</taxon>
        <taxon>Sphingomonadales</taxon>
        <taxon>Sphingomonadaceae</taxon>
        <taxon>Blastomonas</taxon>
    </lineage>
</organism>
<dbReference type="PANTHER" id="PTHR21624">
    <property type="entry name" value="STEROL DESATURASE-RELATED PROTEIN"/>
    <property type="match status" value="1"/>
</dbReference>
<evidence type="ECO:0000256" key="3">
    <source>
        <dbReference type="ARBA" id="ARBA00022989"/>
    </source>
</evidence>
<dbReference type="InterPro" id="IPR051689">
    <property type="entry name" value="Sterol_desaturase/TMEM195"/>
</dbReference>
<feature type="transmembrane region" description="Helical" evidence="7">
    <location>
        <begin position="49"/>
        <end position="66"/>
    </location>
</feature>
<evidence type="ECO:0000313" key="9">
    <source>
        <dbReference type="EMBL" id="GGA02153.1"/>
    </source>
</evidence>
<dbReference type="EMBL" id="BMID01000001">
    <property type="protein sequence ID" value="GGA02153.1"/>
    <property type="molecule type" value="Genomic_DNA"/>
</dbReference>
<feature type="transmembrane region" description="Helical" evidence="7">
    <location>
        <begin position="86"/>
        <end position="106"/>
    </location>
</feature>
<evidence type="ECO:0000256" key="4">
    <source>
        <dbReference type="ARBA" id="ARBA00023002"/>
    </source>
</evidence>
<keyword evidence="10" id="KW-1185">Reference proteome</keyword>
<comment type="caution">
    <text evidence="9">The sequence shown here is derived from an EMBL/GenBank/DDBJ whole genome shotgun (WGS) entry which is preliminary data.</text>
</comment>